<evidence type="ECO:0000259" key="3">
    <source>
        <dbReference type="SMART" id="SM00563"/>
    </source>
</evidence>
<dbReference type="PANTHER" id="PTHR10434">
    <property type="entry name" value="1-ACYL-SN-GLYCEROL-3-PHOSPHATE ACYLTRANSFERASE"/>
    <property type="match status" value="1"/>
</dbReference>
<keyword evidence="2 4" id="KW-0012">Acyltransferase</keyword>
<gene>
    <name evidence="4" type="ORF">BN10_590038</name>
</gene>
<accession>N0E3Y2</accession>
<dbReference type="eggNOG" id="COG0204">
    <property type="taxonomic scope" value="Bacteria"/>
</dbReference>
<sequence>MSTPAPSAWKATWGHVVGRGLFEVLYAVERHGVTRVPRRGPVLLAANHTGYLDGALVASMSPRPAHFLVLTDTFDTVAGPLLRASGQIPLDQKVGDRTALGRAIEVLRRDGVIGIFPEGGRGRGDLAEAGRGVAWLAINGRATIIPTACLGTRATGEHADSWPRVRSRLVVDFGAPVVLELPDGIPGRQRLHLAGEQVRLALAGHVAEASRRHGIPLPEDIPEGLVGT</sequence>
<dbReference type="EMBL" id="CAIZ01000129">
    <property type="protein sequence ID" value="CCH70521.1"/>
    <property type="molecule type" value="Genomic_DNA"/>
</dbReference>
<dbReference type="SUPFAM" id="SSF69593">
    <property type="entry name" value="Glycerol-3-phosphate (1)-acyltransferase"/>
    <property type="match status" value="1"/>
</dbReference>
<name>N0E3Y2_9MICO</name>
<evidence type="ECO:0000313" key="5">
    <source>
        <dbReference type="Proteomes" id="UP000013167"/>
    </source>
</evidence>
<dbReference type="InterPro" id="IPR002123">
    <property type="entry name" value="Plipid/glycerol_acylTrfase"/>
</dbReference>
<dbReference type="GO" id="GO:0005886">
    <property type="term" value="C:plasma membrane"/>
    <property type="evidence" value="ECO:0007669"/>
    <property type="project" value="TreeGrafter"/>
</dbReference>
<dbReference type="OrthoDB" id="9808424at2"/>
<evidence type="ECO:0000256" key="1">
    <source>
        <dbReference type="ARBA" id="ARBA00022679"/>
    </source>
</evidence>
<dbReference type="PANTHER" id="PTHR10434:SF11">
    <property type="entry name" value="1-ACYL-SN-GLYCEROL-3-PHOSPHATE ACYLTRANSFERASE"/>
    <property type="match status" value="1"/>
</dbReference>
<organism evidence="4 5">
    <name type="scientific">Phycicoccus elongatus Lp2</name>
    <dbReference type="NCBI Taxonomy" id="1193181"/>
    <lineage>
        <taxon>Bacteria</taxon>
        <taxon>Bacillati</taxon>
        <taxon>Actinomycetota</taxon>
        <taxon>Actinomycetes</taxon>
        <taxon>Micrococcales</taxon>
        <taxon>Intrasporangiaceae</taxon>
        <taxon>Phycicoccus</taxon>
    </lineage>
</organism>
<dbReference type="AlphaFoldDB" id="N0E3Y2"/>
<feature type="domain" description="Phospholipid/glycerol acyltransferase" evidence="3">
    <location>
        <begin position="42"/>
        <end position="152"/>
    </location>
</feature>
<dbReference type="RefSeq" id="WP_010850370.1">
    <property type="nucleotide sequence ID" value="NZ_HF570956.1"/>
</dbReference>
<comment type="caution">
    <text evidence="4">The sequence shown here is derived from an EMBL/GenBank/DDBJ whole genome shotgun (WGS) entry which is preliminary data.</text>
</comment>
<dbReference type="Proteomes" id="UP000013167">
    <property type="component" value="Unassembled WGS sequence"/>
</dbReference>
<dbReference type="GO" id="GO:0003841">
    <property type="term" value="F:1-acylglycerol-3-phosphate O-acyltransferase activity"/>
    <property type="evidence" value="ECO:0007669"/>
    <property type="project" value="TreeGrafter"/>
</dbReference>
<proteinExistence type="predicted"/>
<reference evidence="4 5" key="1">
    <citation type="journal article" date="2013" name="ISME J.">
        <title>A metabolic model for members of the genus Tetrasphaera involved in enhanced biological phosphorus removal.</title>
        <authorList>
            <person name="Kristiansen R."/>
            <person name="Nguyen H.T.T."/>
            <person name="Saunders A.M."/>
            <person name="Nielsen J.L."/>
            <person name="Wimmer R."/>
            <person name="Le V.Q."/>
            <person name="McIlroy S.J."/>
            <person name="Petrovski S."/>
            <person name="Seviour R.J."/>
            <person name="Calteau A."/>
            <person name="Nielsen K.L."/>
            <person name="Nielsen P.H."/>
        </authorList>
    </citation>
    <scope>NUCLEOTIDE SEQUENCE [LARGE SCALE GENOMIC DNA]</scope>
    <source>
        <strain evidence="4 5">Lp2</strain>
    </source>
</reference>
<dbReference type="SMART" id="SM00563">
    <property type="entry name" value="PlsC"/>
    <property type="match status" value="1"/>
</dbReference>
<evidence type="ECO:0000313" key="4">
    <source>
        <dbReference type="EMBL" id="CCH70521.1"/>
    </source>
</evidence>
<dbReference type="STRING" id="1193181.BN10_590038"/>
<keyword evidence="5" id="KW-1185">Reference proteome</keyword>
<dbReference type="GO" id="GO:0006654">
    <property type="term" value="P:phosphatidic acid biosynthetic process"/>
    <property type="evidence" value="ECO:0007669"/>
    <property type="project" value="TreeGrafter"/>
</dbReference>
<dbReference type="HOGENOM" id="CLU_027938_4_2_11"/>
<evidence type="ECO:0000256" key="2">
    <source>
        <dbReference type="ARBA" id="ARBA00023315"/>
    </source>
</evidence>
<dbReference type="CDD" id="cd07989">
    <property type="entry name" value="LPLAT_AGPAT-like"/>
    <property type="match status" value="1"/>
</dbReference>
<keyword evidence="1 4" id="KW-0808">Transferase</keyword>
<dbReference type="Pfam" id="PF01553">
    <property type="entry name" value="Acyltransferase"/>
    <property type="match status" value="1"/>
</dbReference>
<protein>
    <submittedName>
        <fullName evidence="4">Putative 1-acylglycerol-3-phosphate O-acyltransferase</fullName>
    </submittedName>
</protein>